<dbReference type="FunFam" id="3.60.10.10:FF:000069">
    <property type="entry name" value="Endonuclease"/>
    <property type="match status" value="1"/>
</dbReference>
<feature type="domain" description="Endonuclease/exonuclease/phosphatase" evidence="2">
    <location>
        <begin position="36"/>
        <end position="266"/>
    </location>
</feature>
<evidence type="ECO:0000256" key="1">
    <source>
        <dbReference type="SAM" id="SignalP"/>
    </source>
</evidence>
<dbReference type="InterPro" id="IPR005135">
    <property type="entry name" value="Endo/exonuclease/phosphatase"/>
</dbReference>
<keyword evidence="1" id="KW-0732">Signal</keyword>
<dbReference type="SUPFAM" id="SSF56219">
    <property type="entry name" value="DNase I-like"/>
    <property type="match status" value="1"/>
</dbReference>
<keyword evidence="3" id="KW-0540">Nuclease</keyword>
<dbReference type="RefSeq" id="WP_434025750.1">
    <property type="nucleotide sequence ID" value="NZ_BNBA01000018.1"/>
</dbReference>
<accession>A0A919KIG8</accession>
<protein>
    <submittedName>
        <fullName evidence="3">Endonuclease</fullName>
    </submittedName>
</protein>
<dbReference type="GO" id="GO:0004519">
    <property type="term" value="F:endonuclease activity"/>
    <property type="evidence" value="ECO:0007669"/>
    <property type="project" value="UniProtKB-KW"/>
</dbReference>
<dbReference type="InterPro" id="IPR036691">
    <property type="entry name" value="Endo/exonu/phosph_ase_sf"/>
</dbReference>
<dbReference type="Gene3D" id="3.60.10.10">
    <property type="entry name" value="Endonuclease/exonuclease/phosphatase"/>
    <property type="match status" value="1"/>
</dbReference>
<dbReference type="EMBL" id="BNBA01000018">
    <property type="protein sequence ID" value="GHH55463.1"/>
    <property type="molecule type" value="Genomic_DNA"/>
</dbReference>
<comment type="caution">
    <text evidence="3">The sequence shown here is derived from an EMBL/GenBank/DDBJ whole genome shotgun (WGS) entry which is preliminary data.</text>
</comment>
<dbReference type="AlphaFoldDB" id="A0A919KIG8"/>
<organism evidence="3 4">
    <name type="scientific">Xanthomonas boreopolis</name>
    <dbReference type="NCBI Taxonomy" id="86183"/>
    <lineage>
        <taxon>Bacteria</taxon>
        <taxon>Pseudomonadati</taxon>
        <taxon>Pseudomonadota</taxon>
        <taxon>Gammaproteobacteria</taxon>
        <taxon>Lysobacterales</taxon>
        <taxon>Lysobacteraceae</taxon>
        <taxon>Xanthomonas</taxon>
    </lineage>
</organism>
<gene>
    <name evidence="3" type="ORF">GCM10009090_23740</name>
</gene>
<feature type="signal peptide" evidence="1">
    <location>
        <begin position="1"/>
        <end position="26"/>
    </location>
</feature>
<evidence type="ECO:0000313" key="4">
    <source>
        <dbReference type="Proteomes" id="UP000623958"/>
    </source>
</evidence>
<keyword evidence="4" id="KW-1185">Reference proteome</keyword>
<dbReference type="Proteomes" id="UP000623958">
    <property type="component" value="Unassembled WGS sequence"/>
</dbReference>
<sequence length="291" mass="31995">MTGPARRATRAMAAVLLALAPLAAAARDEVAGMSLVTLNLHHDRGDWPARREYIAGELAALRPDVIALQEVIEREGSVANQAAWLAQRLGYDYEFASVDPAGAPKRYGNALLTRRPVLARHQRLLQPLDDYRVAAQVRIDVDGQPVSVYVTHLNERADGRGRATRTLQVADLLRFVADTAGGAPVVIAGDFNSAADAIDLEALRKGYGDSYGSVHRDARVSTLNMEVYDRPARIDHVFFQQQRLLAREAKILFDLPDAHGRWASDHYGVWTRLQFAPLPARSMVDASSTKP</sequence>
<keyword evidence="3" id="KW-0378">Hydrolase</keyword>
<dbReference type="PANTHER" id="PTHR14859:SF15">
    <property type="entry name" value="ENDONUCLEASE_EXONUCLEASE_PHOSPHATASE DOMAIN-CONTAINING PROTEIN"/>
    <property type="match status" value="1"/>
</dbReference>
<dbReference type="GO" id="GO:0006506">
    <property type="term" value="P:GPI anchor biosynthetic process"/>
    <property type="evidence" value="ECO:0007669"/>
    <property type="project" value="TreeGrafter"/>
</dbReference>
<dbReference type="Pfam" id="PF03372">
    <property type="entry name" value="Exo_endo_phos"/>
    <property type="match status" value="1"/>
</dbReference>
<proteinExistence type="predicted"/>
<keyword evidence="3" id="KW-0255">Endonuclease</keyword>
<dbReference type="PANTHER" id="PTHR14859">
    <property type="entry name" value="CALCOFLUOR WHITE HYPERSENSITIVE PROTEIN PRECURSOR"/>
    <property type="match status" value="1"/>
</dbReference>
<dbReference type="GO" id="GO:0016020">
    <property type="term" value="C:membrane"/>
    <property type="evidence" value="ECO:0007669"/>
    <property type="project" value="GOC"/>
</dbReference>
<reference evidence="3" key="1">
    <citation type="journal article" date="2014" name="Int. J. Syst. Evol. Microbiol.">
        <title>Complete genome sequence of Corynebacterium casei LMG S-19264T (=DSM 44701T), isolated from a smear-ripened cheese.</title>
        <authorList>
            <consortium name="US DOE Joint Genome Institute (JGI-PGF)"/>
            <person name="Walter F."/>
            <person name="Albersmeier A."/>
            <person name="Kalinowski J."/>
            <person name="Ruckert C."/>
        </authorList>
    </citation>
    <scope>NUCLEOTIDE SEQUENCE</scope>
    <source>
        <strain evidence="3">JCM 13306</strain>
    </source>
</reference>
<name>A0A919KIG8_9XANT</name>
<dbReference type="InterPro" id="IPR051916">
    <property type="entry name" value="GPI-anchor_lipid_remodeler"/>
</dbReference>
<reference evidence="3" key="2">
    <citation type="submission" date="2020-09" db="EMBL/GenBank/DDBJ databases">
        <authorList>
            <person name="Sun Q."/>
            <person name="Ohkuma M."/>
        </authorList>
    </citation>
    <scope>NUCLEOTIDE SEQUENCE</scope>
    <source>
        <strain evidence="3">JCM 13306</strain>
    </source>
</reference>
<evidence type="ECO:0000259" key="2">
    <source>
        <dbReference type="Pfam" id="PF03372"/>
    </source>
</evidence>
<evidence type="ECO:0000313" key="3">
    <source>
        <dbReference type="EMBL" id="GHH55463.1"/>
    </source>
</evidence>
<feature type="chain" id="PRO_5037576735" evidence="1">
    <location>
        <begin position="27"/>
        <end position="291"/>
    </location>
</feature>